<dbReference type="Proteomes" id="UP000199245">
    <property type="component" value="Unassembled WGS sequence"/>
</dbReference>
<reference evidence="2 3" key="1">
    <citation type="submission" date="2016-10" db="EMBL/GenBank/DDBJ databases">
        <authorList>
            <person name="de Groot N.N."/>
        </authorList>
    </citation>
    <scope>NUCLEOTIDE SEQUENCE [LARGE SCALE GENOMIC DNA]</scope>
    <source>
        <strain evidence="2 3">R5</strain>
    </source>
</reference>
<sequence>MPRPLAPLAETSTIRKSPLLRGRLGQSDMVVGERRIANAGVTFAALPLGGRGGQPRPRVAHGSHDKLSARSMR</sequence>
<evidence type="ECO:0000313" key="2">
    <source>
        <dbReference type="EMBL" id="SDE99933.1"/>
    </source>
</evidence>
<dbReference type="AlphaFoldDB" id="A0A1G7HHZ9"/>
<accession>A0A1G7HHZ9</accession>
<gene>
    <name evidence="2" type="ORF">SAMN05216337_10424</name>
</gene>
<feature type="compositionally biased region" description="Basic and acidic residues" evidence="1">
    <location>
        <begin position="62"/>
        <end position="73"/>
    </location>
</feature>
<evidence type="ECO:0000313" key="3">
    <source>
        <dbReference type="Proteomes" id="UP000199245"/>
    </source>
</evidence>
<feature type="region of interest" description="Disordered" evidence="1">
    <location>
        <begin position="48"/>
        <end position="73"/>
    </location>
</feature>
<organism evidence="2 3">
    <name type="scientific">Bradyrhizobium brasilense</name>
    <dbReference type="NCBI Taxonomy" id="1419277"/>
    <lineage>
        <taxon>Bacteria</taxon>
        <taxon>Pseudomonadati</taxon>
        <taxon>Pseudomonadota</taxon>
        <taxon>Alphaproteobacteria</taxon>
        <taxon>Hyphomicrobiales</taxon>
        <taxon>Nitrobacteraceae</taxon>
        <taxon>Bradyrhizobium</taxon>
    </lineage>
</organism>
<dbReference type="EMBL" id="FMZW01000042">
    <property type="protein sequence ID" value="SDE99933.1"/>
    <property type="molecule type" value="Genomic_DNA"/>
</dbReference>
<evidence type="ECO:0000256" key="1">
    <source>
        <dbReference type="SAM" id="MobiDB-lite"/>
    </source>
</evidence>
<name>A0A1G7HHZ9_9BRAD</name>
<proteinExistence type="predicted"/>
<protein>
    <submittedName>
        <fullName evidence="2">Uncharacterized protein</fullName>
    </submittedName>
</protein>